<keyword evidence="2" id="KW-1185">Reference proteome</keyword>
<sequence length="107" mass="12468">MDNKPKGRSSLKEIRLVDSNVDTVRIFASTLKKEFGEKEAEPPPTYRVRRMEERPEPRERVYESRVSANQLVTKENFIIKVREGLIQEASVSTQNFVSKSLLNVWMK</sequence>
<proteinExistence type="predicted"/>
<accession>A0ABN9B5V6</accession>
<dbReference type="Proteomes" id="UP001162483">
    <property type="component" value="Unassembled WGS sequence"/>
</dbReference>
<reference evidence="1" key="1">
    <citation type="submission" date="2023-05" db="EMBL/GenBank/DDBJ databases">
        <authorList>
            <person name="Stuckert A."/>
        </authorList>
    </citation>
    <scope>NUCLEOTIDE SEQUENCE</scope>
</reference>
<organism evidence="1 2">
    <name type="scientific">Staurois parvus</name>
    <dbReference type="NCBI Taxonomy" id="386267"/>
    <lineage>
        <taxon>Eukaryota</taxon>
        <taxon>Metazoa</taxon>
        <taxon>Chordata</taxon>
        <taxon>Craniata</taxon>
        <taxon>Vertebrata</taxon>
        <taxon>Euteleostomi</taxon>
        <taxon>Amphibia</taxon>
        <taxon>Batrachia</taxon>
        <taxon>Anura</taxon>
        <taxon>Neobatrachia</taxon>
        <taxon>Ranoidea</taxon>
        <taxon>Ranidae</taxon>
        <taxon>Staurois</taxon>
    </lineage>
</organism>
<evidence type="ECO:0000313" key="1">
    <source>
        <dbReference type="EMBL" id="CAI9542573.1"/>
    </source>
</evidence>
<comment type="caution">
    <text evidence="1">The sequence shown here is derived from an EMBL/GenBank/DDBJ whole genome shotgun (WGS) entry which is preliminary data.</text>
</comment>
<name>A0ABN9B5V6_9NEOB</name>
<evidence type="ECO:0000313" key="2">
    <source>
        <dbReference type="Proteomes" id="UP001162483"/>
    </source>
</evidence>
<dbReference type="EMBL" id="CATNWA010002307">
    <property type="protein sequence ID" value="CAI9542573.1"/>
    <property type="molecule type" value="Genomic_DNA"/>
</dbReference>
<gene>
    <name evidence="1" type="ORF">SPARVUS_LOCUS2117046</name>
</gene>
<protein>
    <submittedName>
        <fullName evidence="1">Uncharacterized protein</fullName>
    </submittedName>
</protein>